<dbReference type="GO" id="GO:0006412">
    <property type="term" value="P:translation"/>
    <property type="evidence" value="ECO:0007669"/>
    <property type="project" value="InterPro"/>
</dbReference>
<dbReference type="EMBL" id="UINC01097898">
    <property type="protein sequence ID" value="SVC55988.1"/>
    <property type="molecule type" value="Genomic_DNA"/>
</dbReference>
<dbReference type="HAMAP" id="MF_00270">
    <property type="entry name" value="Ribosomal_bS18"/>
    <property type="match status" value="1"/>
</dbReference>
<evidence type="ECO:0000256" key="3">
    <source>
        <dbReference type="ARBA" id="ARBA00023274"/>
    </source>
</evidence>
<keyword evidence="2" id="KW-0689">Ribosomal protein</keyword>
<dbReference type="NCBIfam" id="TIGR00165">
    <property type="entry name" value="S18"/>
    <property type="match status" value="1"/>
</dbReference>
<reference evidence="4" key="1">
    <citation type="submission" date="2018-05" db="EMBL/GenBank/DDBJ databases">
        <authorList>
            <person name="Lanie J.A."/>
            <person name="Ng W.-L."/>
            <person name="Kazmierczak K.M."/>
            <person name="Andrzejewski T.M."/>
            <person name="Davidsen T.M."/>
            <person name="Wayne K.J."/>
            <person name="Tettelin H."/>
            <person name="Glass J.I."/>
            <person name="Rusch D."/>
            <person name="Podicherti R."/>
            <person name="Tsui H.-C.T."/>
            <person name="Winkler M.E."/>
        </authorList>
    </citation>
    <scope>NUCLEOTIDE SEQUENCE</scope>
</reference>
<dbReference type="GO" id="GO:0022627">
    <property type="term" value="C:cytosolic small ribosomal subunit"/>
    <property type="evidence" value="ECO:0007669"/>
    <property type="project" value="TreeGrafter"/>
</dbReference>
<dbReference type="SUPFAM" id="SSF46911">
    <property type="entry name" value="Ribosomal protein S18"/>
    <property type="match status" value="1"/>
</dbReference>
<dbReference type="Gene3D" id="4.10.640.10">
    <property type="entry name" value="Ribosomal protein S18"/>
    <property type="match status" value="1"/>
</dbReference>
<organism evidence="4">
    <name type="scientific">marine metagenome</name>
    <dbReference type="NCBI Taxonomy" id="408172"/>
    <lineage>
        <taxon>unclassified sequences</taxon>
        <taxon>metagenomes</taxon>
        <taxon>ecological metagenomes</taxon>
    </lineage>
</organism>
<gene>
    <name evidence="4" type="ORF">METZ01_LOCUS308842</name>
</gene>
<dbReference type="Pfam" id="PF01084">
    <property type="entry name" value="Ribosomal_S18"/>
    <property type="match status" value="1"/>
</dbReference>
<feature type="non-terminal residue" evidence="4">
    <location>
        <position position="1"/>
    </location>
</feature>
<protein>
    <recommendedName>
        <fullName evidence="5">30S ribosomal protein S18</fullName>
    </recommendedName>
</protein>
<evidence type="ECO:0008006" key="5">
    <source>
        <dbReference type="Google" id="ProtNLM"/>
    </source>
</evidence>
<dbReference type="AlphaFoldDB" id="A0A382N5Z7"/>
<dbReference type="GO" id="GO:0070181">
    <property type="term" value="F:small ribosomal subunit rRNA binding"/>
    <property type="evidence" value="ECO:0007669"/>
    <property type="project" value="TreeGrafter"/>
</dbReference>
<keyword evidence="3" id="KW-0687">Ribonucleoprotein</keyword>
<evidence type="ECO:0000256" key="1">
    <source>
        <dbReference type="ARBA" id="ARBA00005589"/>
    </source>
</evidence>
<name>A0A382N5Z7_9ZZZZ</name>
<evidence type="ECO:0000313" key="4">
    <source>
        <dbReference type="EMBL" id="SVC55988.1"/>
    </source>
</evidence>
<proteinExistence type="inferred from homology"/>
<comment type="similarity">
    <text evidence="1">Belongs to the bacterial ribosomal protein bS18 family.</text>
</comment>
<dbReference type="PRINTS" id="PR00974">
    <property type="entry name" value="RIBOSOMALS18"/>
</dbReference>
<dbReference type="PANTHER" id="PTHR13479">
    <property type="entry name" value="30S RIBOSOMAL PROTEIN S18"/>
    <property type="match status" value="1"/>
</dbReference>
<dbReference type="PANTHER" id="PTHR13479:SF40">
    <property type="entry name" value="SMALL RIBOSOMAL SUBUNIT PROTEIN BS18M"/>
    <property type="match status" value="1"/>
</dbReference>
<sequence length="102" mass="11674">SSEFGGDRGDRGGFRRSFRPRGCEFCKRKNGRVIDYKDIDTLKRYITERGAMEPRRKLGVCSRCQGPLTLAIKRARHLALLPFTSEHIRVTGVDLGRSRSYN</sequence>
<evidence type="ECO:0000256" key="2">
    <source>
        <dbReference type="ARBA" id="ARBA00022980"/>
    </source>
</evidence>
<dbReference type="GO" id="GO:0003735">
    <property type="term" value="F:structural constituent of ribosome"/>
    <property type="evidence" value="ECO:0007669"/>
    <property type="project" value="InterPro"/>
</dbReference>
<dbReference type="InterPro" id="IPR001648">
    <property type="entry name" value="Ribosomal_bS18"/>
</dbReference>
<dbReference type="InterPro" id="IPR036870">
    <property type="entry name" value="Ribosomal_bS18_sf"/>
</dbReference>
<accession>A0A382N5Z7</accession>